<evidence type="ECO:0000256" key="1">
    <source>
        <dbReference type="SAM" id="MobiDB-lite"/>
    </source>
</evidence>
<accession>I1BKF9</accession>
<protein>
    <submittedName>
        <fullName evidence="2">Uncharacterized protein</fullName>
    </submittedName>
</protein>
<proteinExistence type="predicted"/>
<sequence length="64" mass="7371">MTNGKDSIVENGKGNEENEEEEDEDHEPEDSDDTNQSESYLTNDEINNRQVTIPIFRRAISHHP</sequence>
<dbReference type="AlphaFoldDB" id="I1BKF9"/>
<evidence type="ECO:0000313" key="3">
    <source>
        <dbReference type="Proteomes" id="UP000009138"/>
    </source>
</evidence>
<dbReference type="InParanoid" id="I1BKF9"/>
<reference evidence="2 3" key="1">
    <citation type="journal article" date="2009" name="PLoS Genet.">
        <title>Genomic analysis of the basal lineage fungus Rhizopus oryzae reveals a whole-genome duplication.</title>
        <authorList>
            <person name="Ma L.-J."/>
            <person name="Ibrahim A.S."/>
            <person name="Skory C."/>
            <person name="Grabherr M.G."/>
            <person name="Burger G."/>
            <person name="Butler M."/>
            <person name="Elias M."/>
            <person name="Idnurm A."/>
            <person name="Lang B.F."/>
            <person name="Sone T."/>
            <person name="Abe A."/>
            <person name="Calvo S.E."/>
            <person name="Corrochano L.M."/>
            <person name="Engels R."/>
            <person name="Fu J."/>
            <person name="Hansberg W."/>
            <person name="Kim J.-M."/>
            <person name="Kodira C.D."/>
            <person name="Koehrsen M.J."/>
            <person name="Liu B."/>
            <person name="Miranda-Saavedra D."/>
            <person name="O'Leary S."/>
            <person name="Ortiz-Castellanos L."/>
            <person name="Poulter R."/>
            <person name="Rodriguez-Romero J."/>
            <person name="Ruiz-Herrera J."/>
            <person name="Shen Y.-Q."/>
            <person name="Zeng Q."/>
            <person name="Galagan J."/>
            <person name="Birren B.W."/>
            <person name="Cuomo C.A."/>
            <person name="Wickes B.L."/>
        </authorList>
    </citation>
    <scope>NUCLEOTIDE SEQUENCE [LARGE SCALE GENOMIC DNA]</scope>
    <source>
        <strain evidence="3">RA 99-880 / ATCC MYA-4621 / FGSC 9543 / NRRL 43880</strain>
    </source>
</reference>
<feature type="compositionally biased region" description="Acidic residues" evidence="1">
    <location>
        <begin position="17"/>
        <end position="35"/>
    </location>
</feature>
<dbReference type="RefSeq" id="XP_067512085.1">
    <property type="nucleotide sequence ID" value="XM_067655984.1"/>
</dbReference>
<dbReference type="Proteomes" id="UP000009138">
    <property type="component" value="Unassembled WGS sequence"/>
</dbReference>
<dbReference type="VEuPathDB" id="FungiDB:RO3G_01393"/>
<feature type="region of interest" description="Disordered" evidence="1">
    <location>
        <begin position="1"/>
        <end position="52"/>
    </location>
</feature>
<evidence type="ECO:0000313" key="2">
    <source>
        <dbReference type="EMBL" id="EIE76689.1"/>
    </source>
</evidence>
<dbReference type="EMBL" id="CH476732">
    <property type="protein sequence ID" value="EIE76689.1"/>
    <property type="molecule type" value="Genomic_DNA"/>
</dbReference>
<dbReference type="GeneID" id="93608365"/>
<gene>
    <name evidence="2" type="ORF">RO3G_01393</name>
</gene>
<organism evidence="2 3">
    <name type="scientific">Rhizopus delemar (strain RA 99-880 / ATCC MYA-4621 / FGSC 9543 / NRRL 43880)</name>
    <name type="common">Mucormycosis agent</name>
    <name type="synonym">Rhizopus arrhizus var. delemar</name>
    <dbReference type="NCBI Taxonomy" id="246409"/>
    <lineage>
        <taxon>Eukaryota</taxon>
        <taxon>Fungi</taxon>
        <taxon>Fungi incertae sedis</taxon>
        <taxon>Mucoromycota</taxon>
        <taxon>Mucoromycotina</taxon>
        <taxon>Mucoromycetes</taxon>
        <taxon>Mucorales</taxon>
        <taxon>Mucorineae</taxon>
        <taxon>Rhizopodaceae</taxon>
        <taxon>Rhizopus</taxon>
    </lineage>
</organism>
<keyword evidence="3" id="KW-1185">Reference proteome</keyword>
<name>I1BKF9_RHIO9</name>
<feature type="compositionally biased region" description="Polar residues" evidence="1">
    <location>
        <begin position="36"/>
        <end position="51"/>
    </location>
</feature>